<dbReference type="SUPFAM" id="SSF81271">
    <property type="entry name" value="TGS-like"/>
    <property type="match status" value="1"/>
</dbReference>
<comment type="caution">
    <text evidence="9">The sequence shown here is derived from an EMBL/GenBank/DDBJ whole genome shotgun (WGS) entry which is preliminary data.</text>
</comment>
<dbReference type="InterPro" id="IPR027417">
    <property type="entry name" value="P-loop_NTPase"/>
</dbReference>
<proteinExistence type="inferred from homology"/>
<dbReference type="GO" id="GO:0005525">
    <property type="term" value="F:GTP binding"/>
    <property type="evidence" value="ECO:0007669"/>
    <property type="project" value="InterPro"/>
</dbReference>
<evidence type="ECO:0000259" key="8">
    <source>
        <dbReference type="PROSITE" id="PS51880"/>
    </source>
</evidence>
<dbReference type="FunFam" id="3.10.20.30:FF:000001">
    <property type="entry name" value="Ribosome-binding ATPase YchF"/>
    <property type="match status" value="1"/>
</dbReference>
<dbReference type="InterPro" id="IPR023192">
    <property type="entry name" value="TGS-like_dom_sf"/>
</dbReference>
<dbReference type="InterPro" id="IPR041706">
    <property type="entry name" value="YchF_N"/>
</dbReference>
<name>A0A9D1Q9A7_9FIRM</name>
<dbReference type="PIRSF" id="PIRSF006641">
    <property type="entry name" value="CHP00092"/>
    <property type="match status" value="1"/>
</dbReference>
<evidence type="ECO:0000256" key="2">
    <source>
        <dbReference type="ARBA" id="ARBA00022723"/>
    </source>
</evidence>
<comment type="similarity">
    <text evidence="6">Belongs to the TRAFAC class OBG-HflX-like GTPase superfamily. OBG GTPase family. YchF/OLA1 subfamily.</text>
</comment>
<dbReference type="InterPro" id="IPR004095">
    <property type="entry name" value="TGS"/>
</dbReference>
<dbReference type="FunFam" id="1.10.150.300:FF:000001">
    <property type="entry name" value="Ribosome-binding ATPase YchF"/>
    <property type="match status" value="1"/>
</dbReference>
<dbReference type="Gene3D" id="3.40.50.300">
    <property type="entry name" value="P-loop containing nucleotide triphosphate hydrolases"/>
    <property type="match status" value="1"/>
</dbReference>
<comment type="function">
    <text evidence="6">ATPase that binds to both the 70S ribosome and the 50S ribosomal subunit in a nucleotide-independent manner.</text>
</comment>
<keyword evidence="4 6" id="KW-0067">ATP-binding</keyword>
<dbReference type="AlphaFoldDB" id="A0A9D1Q9A7"/>
<reference evidence="9" key="2">
    <citation type="submission" date="2021-04" db="EMBL/GenBank/DDBJ databases">
        <authorList>
            <person name="Gilroy R."/>
        </authorList>
    </citation>
    <scope>NUCLEOTIDE SEQUENCE</scope>
    <source>
        <strain evidence="9">ChiHcolR34-3080</strain>
    </source>
</reference>
<keyword evidence="5" id="KW-0460">Magnesium</keyword>
<dbReference type="InterPro" id="IPR013029">
    <property type="entry name" value="YchF_C"/>
</dbReference>
<keyword evidence="2" id="KW-0479">Metal-binding</keyword>
<sequence>MKLGIVGLPNVGKSTLFNAITSTRNAEAANYPFCTIEPNSGIVAVPDPRLDKLAEIWQTNKKTPAIVEFVDIAGLVKGASQGAGLGNKFLGHIRECDAIVHVVRCFDDDNIIHVVEDVSKAEAVDPLSDIDVIDYELILSDLEVVQNRAGRMAKAAKSGNNKAAAAEAAWLEQLAAHLAEGKPARSFDWDAAGDGWQLVLREMGLLSAKPVLYACNVGEDDLMEGIEHNRYVPLVAKRAAEEGAKVIPICARTEEDIADYSPEEKKAFLAEMGIEASGLDNLITASYDLLGLISFLTDGKKECRAWTIRKGTKAPQAAGKIHSDFERGFIRASVIHYPDLEANGFDYAAVKAKGLQHTEGKEYVVQDGDVIEFLFNV</sequence>
<reference evidence="9" key="1">
    <citation type="journal article" date="2021" name="PeerJ">
        <title>Extensive microbial diversity within the chicken gut microbiome revealed by metagenomics and culture.</title>
        <authorList>
            <person name="Gilroy R."/>
            <person name="Ravi A."/>
            <person name="Getino M."/>
            <person name="Pursley I."/>
            <person name="Horton D.L."/>
            <person name="Alikhan N.F."/>
            <person name="Baker D."/>
            <person name="Gharbi K."/>
            <person name="Hall N."/>
            <person name="Watson M."/>
            <person name="Adriaenssens E.M."/>
            <person name="Foster-Nyarko E."/>
            <person name="Jarju S."/>
            <person name="Secka A."/>
            <person name="Antonio M."/>
            <person name="Oren A."/>
            <person name="Chaudhuri R.R."/>
            <person name="La Ragione R."/>
            <person name="Hildebrand F."/>
            <person name="Pallen M.J."/>
        </authorList>
    </citation>
    <scope>NUCLEOTIDE SEQUENCE</scope>
    <source>
        <strain evidence="9">ChiHcolR34-3080</strain>
    </source>
</reference>
<protein>
    <recommendedName>
        <fullName evidence="6">Ribosome-binding ATPase YchF</fullName>
    </recommendedName>
</protein>
<dbReference type="CDD" id="cd01900">
    <property type="entry name" value="YchF"/>
    <property type="match status" value="1"/>
</dbReference>
<dbReference type="GO" id="GO:0005737">
    <property type="term" value="C:cytoplasm"/>
    <property type="evidence" value="ECO:0007669"/>
    <property type="project" value="TreeGrafter"/>
</dbReference>
<dbReference type="NCBIfam" id="TIGR00092">
    <property type="entry name" value="redox-regulated ATPase YchF"/>
    <property type="match status" value="1"/>
</dbReference>
<feature type="binding site" evidence="6">
    <location>
        <begin position="10"/>
        <end position="15"/>
    </location>
    <ligand>
        <name>ATP</name>
        <dbReference type="ChEBI" id="CHEBI:30616"/>
    </ligand>
</feature>
<gene>
    <name evidence="6 9" type="primary">ychF</name>
    <name evidence="9" type="ORF">H9890_04030</name>
</gene>
<dbReference type="Pfam" id="PF06071">
    <property type="entry name" value="YchF-GTPase_C"/>
    <property type="match status" value="1"/>
</dbReference>
<dbReference type="SUPFAM" id="SSF52540">
    <property type="entry name" value="P-loop containing nucleoside triphosphate hydrolases"/>
    <property type="match status" value="1"/>
</dbReference>
<dbReference type="GO" id="GO:0046872">
    <property type="term" value="F:metal ion binding"/>
    <property type="evidence" value="ECO:0007669"/>
    <property type="project" value="UniProtKB-KW"/>
</dbReference>
<dbReference type="PANTHER" id="PTHR23305">
    <property type="entry name" value="OBG GTPASE FAMILY"/>
    <property type="match status" value="1"/>
</dbReference>
<dbReference type="PROSITE" id="PS51880">
    <property type="entry name" value="TGS"/>
    <property type="match status" value="1"/>
</dbReference>
<evidence type="ECO:0000256" key="1">
    <source>
        <dbReference type="ARBA" id="ARBA00001946"/>
    </source>
</evidence>
<evidence type="ECO:0000256" key="5">
    <source>
        <dbReference type="ARBA" id="ARBA00022842"/>
    </source>
</evidence>
<dbReference type="CDD" id="cd04867">
    <property type="entry name" value="TGS_YchF_OLA1"/>
    <property type="match status" value="1"/>
</dbReference>
<dbReference type="Gene3D" id="3.10.20.30">
    <property type="match status" value="1"/>
</dbReference>
<dbReference type="PROSITE" id="PS51710">
    <property type="entry name" value="G_OBG"/>
    <property type="match status" value="1"/>
</dbReference>
<dbReference type="Pfam" id="PF01926">
    <property type="entry name" value="MMR_HSR1"/>
    <property type="match status" value="1"/>
</dbReference>
<dbReference type="InterPro" id="IPR012676">
    <property type="entry name" value="TGS-like"/>
</dbReference>
<dbReference type="InterPro" id="IPR031167">
    <property type="entry name" value="G_OBG"/>
</dbReference>
<dbReference type="PRINTS" id="PR00326">
    <property type="entry name" value="GTP1OBG"/>
</dbReference>
<dbReference type="InterPro" id="IPR012675">
    <property type="entry name" value="Beta-grasp_dom_sf"/>
</dbReference>
<dbReference type="GO" id="GO:0005524">
    <property type="term" value="F:ATP binding"/>
    <property type="evidence" value="ECO:0007669"/>
    <property type="project" value="UniProtKB-UniRule"/>
</dbReference>
<dbReference type="PANTHER" id="PTHR23305:SF18">
    <property type="entry name" value="OBG-TYPE G DOMAIN-CONTAINING PROTEIN"/>
    <property type="match status" value="1"/>
</dbReference>
<organism evidence="9 10">
    <name type="scientific">Candidatus Faecalibacterium intestinigallinarum</name>
    <dbReference type="NCBI Taxonomy" id="2838581"/>
    <lineage>
        <taxon>Bacteria</taxon>
        <taxon>Bacillati</taxon>
        <taxon>Bacillota</taxon>
        <taxon>Clostridia</taxon>
        <taxon>Eubacteriales</taxon>
        <taxon>Oscillospiraceae</taxon>
        <taxon>Faecalibacterium</taxon>
    </lineage>
</organism>
<feature type="domain" description="TGS" evidence="8">
    <location>
        <begin position="291"/>
        <end position="375"/>
    </location>
</feature>
<evidence type="ECO:0000259" key="7">
    <source>
        <dbReference type="PROSITE" id="PS51710"/>
    </source>
</evidence>
<dbReference type="InterPro" id="IPR004396">
    <property type="entry name" value="ATPase_YchF/OLA1"/>
</dbReference>
<evidence type="ECO:0000256" key="6">
    <source>
        <dbReference type="HAMAP-Rule" id="MF_00944"/>
    </source>
</evidence>
<dbReference type="GO" id="GO:0016887">
    <property type="term" value="F:ATP hydrolysis activity"/>
    <property type="evidence" value="ECO:0007669"/>
    <property type="project" value="UniProtKB-UniRule"/>
</dbReference>
<comment type="cofactor">
    <cofactor evidence="1">
        <name>Mg(2+)</name>
        <dbReference type="ChEBI" id="CHEBI:18420"/>
    </cofactor>
</comment>
<accession>A0A9D1Q9A7</accession>
<evidence type="ECO:0000256" key="3">
    <source>
        <dbReference type="ARBA" id="ARBA00022741"/>
    </source>
</evidence>
<keyword evidence="3 6" id="KW-0547">Nucleotide-binding</keyword>
<dbReference type="InterPro" id="IPR006073">
    <property type="entry name" value="GTP-bd"/>
</dbReference>
<dbReference type="Proteomes" id="UP000823933">
    <property type="component" value="Unassembled WGS sequence"/>
</dbReference>
<evidence type="ECO:0000313" key="9">
    <source>
        <dbReference type="EMBL" id="HIW08556.1"/>
    </source>
</evidence>
<dbReference type="GO" id="GO:0043023">
    <property type="term" value="F:ribosomal large subunit binding"/>
    <property type="evidence" value="ECO:0007669"/>
    <property type="project" value="UniProtKB-UniRule"/>
</dbReference>
<dbReference type="EMBL" id="DXHQ01000046">
    <property type="protein sequence ID" value="HIW08556.1"/>
    <property type="molecule type" value="Genomic_DNA"/>
</dbReference>
<evidence type="ECO:0000256" key="4">
    <source>
        <dbReference type="ARBA" id="ARBA00022840"/>
    </source>
</evidence>
<evidence type="ECO:0000313" key="10">
    <source>
        <dbReference type="Proteomes" id="UP000823933"/>
    </source>
</evidence>
<dbReference type="HAMAP" id="MF_00944">
    <property type="entry name" value="YchF_OLA1_ATPase"/>
    <property type="match status" value="1"/>
</dbReference>
<dbReference type="Gene3D" id="1.10.150.300">
    <property type="entry name" value="TGS-like domain"/>
    <property type="match status" value="1"/>
</dbReference>
<feature type="domain" description="OBG-type G" evidence="7">
    <location>
        <begin position="1"/>
        <end position="269"/>
    </location>
</feature>